<feature type="compositionally biased region" description="Basic and acidic residues" evidence="1">
    <location>
        <begin position="674"/>
        <end position="702"/>
    </location>
</feature>
<name>A0A855VXT1_9ENTR</name>
<feature type="region of interest" description="Disordered" evidence="1">
    <location>
        <begin position="645"/>
        <end position="719"/>
    </location>
</feature>
<comment type="caution">
    <text evidence="2">The sequence shown here is derived from an EMBL/GenBank/DDBJ whole genome shotgun (WGS) entry which is preliminary data.</text>
</comment>
<accession>A0A855VXT1</accession>
<dbReference type="Gene3D" id="3.30.420.10">
    <property type="entry name" value="Ribonuclease H-like superfamily/Ribonuclease H"/>
    <property type="match status" value="1"/>
</dbReference>
<feature type="compositionally biased region" description="Basic residues" evidence="1">
    <location>
        <begin position="703"/>
        <end position="713"/>
    </location>
</feature>
<dbReference type="EMBL" id="PNXT01000001">
    <property type="protein sequence ID" value="PTX90490.1"/>
    <property type="molecule type" value="Genomic_DNA"/>
</dbReference>
<proteinExistence type="predicted"/>
<dbReference type="GO" id="GO:0003676">
    <property type="term" value="F:nucleic acid binding"/>
    <property type="evidence" value="ECO:0007669"/>
    <property type="project" value="InterPro"/>
</dbReference>
<sequence>MQVELNSVWRVHNLDGLEDGLYRVLQLYIKEHIVILFPLLESKALQRPLKLDFDFFNEAIKTGNSELSSYELPYYQLQSEDDISESYLEKRDEKYRLIIELVSDPYFLLNLVEQPRSKAVSIHAKAQNTYVQNIYRALNLYWKYGQERNALLPSYKNSGGRGKSRVAGATKRGSPIQLSSPSIDVPEGVNTTECDKALFIKAMKKFGLKGEKVKFSRVYDKMLKEYYAEELIAAESESREALVPNYRAFVYWAKKLVPAQILIRKQTNQGDFDRNKRGLKGSATDHTEVPGSCFELDATVLDVHIVSDFQRHHVLGRPTVYCVVDKESRMIVGLHVSMEYASWRAGRQALINSFTSKKEYCAEFGIEIEEADWPCNHIPQRLLCDRGEFICQDAENLAVPLIGHLSIAPPYRAELKGIVEHRFNILNEKLVHELLGTTKGRHYIRGDRDPRLDATFTLREITKLLIDEVLEHNSSIFKDLAKQSTLLIESGLSPTPLNYWNLHVKAQRHALSRADEAHIRSRLLPTVKVTMTGKGIRLNDQMYYESDHADFDTWKVIARNNGSWQLDALVDHDNSSFIFVRLEEVSGFTRCYLMKESANFAHRHQADILYFEDWIKLEKNKAKPTSKSIERHQRRNQVIETAKEEAALAPSLSSKSERTKGMKARRREAILAQRIEDGESQLHQDKPDMESDIPSERLDDKKKKVISMLKRKRANDNEM</sequence>
<protein>
    <submittedName>
        <fullName evidence="2">Transposase</fullName>
    </submittedName>
</protein>
<dbReference type="AlphaFoldDB" id="A0A855VXT1"/>
<evidence type="ECO:0000256" key="1">
    <source>
        <dbReference type="SAM" id="MobiDB-lite"/>
    </source>
</evidence>
<evidence type="ECO:0000313" key="2">
    <source>
        <dbReference type="EMBL" id="PTX90490.1"/>
    </source>
</evidence>
<dbReference type="RefSeq" id="WP_022652000.1">
    <property type="nucleotide sequence ID" value="NZ_CP102612.1"/>
</dbReference>
<evidence type="ECO:0000313" key="3">
    <source>
        <dbReference type="Proteomes" id="UP000244004"/>
    </source>
</evidence>
<organism evidence="2 3">
    <name type="scientific">Enterobacter hormaechei</name>
    <dbReference type="NCBI Taxonomy" id="158836"/>
    <lineage>
        <taxon>Bacteria</taxon>
        <taxon>Pseudomonadati</taxon>
        <taxon>Pseudomonadota</taxon>
        <taxon>Gammaproteobacteria</taxon>
        <taxon>Enterobacterales</taxon>
        <taxon>Enterobacteriaceae</taxon>
        <taxon>Enterobacter</taxon>
        <taxon>Enterobacter cloacae complex</taxon>
    </lineage>
</organism>
<gene>
    <name evidence="2" type="ORF">C1O12_19805</name>
</gene>
<dbReference type="InterPro" id="IPR036397">
    <property type="entry name" value="RNaseH_sf"/>
</dbReference>
<reference evidence="2 3" key="1">
    <citation type="submission" date="2018-01" db="EMBL/GenBank/DDBJ databases">
        <title>Geographic spread and resistance mechanisms of dominant carbapenem-resistant Enterobacter cloacae complex clones ST171 and ST78.</title>
        <authorList>
            <person name="Gomez-Simmonds A."/>
            <person name="Annavajhala M.K."/>
            <person name="Wang Z."/>
            <person name="Macesic N."/>
            <person name="Hu Y."/>
            <person name="Giddins M.J."/>
            <person name="O'Malley A."/>
            <person name="Toussaint N.C."/>
            <person name="Whittier S."/>
            <person name="Torres V.J."/>
            <person name="Uhlemann A.-C."/>
        </authorList>
    </citation>
    <scope>NUCLEOTIDE SEQUENCE [LARGE SCALE GENOMIC DNA]</scope>
    <source>
        <strain evidence="2 3">78</strain>
    </source>
</reference>
<dbReference type="Proteomes" id="UP000244004">
    <property type="component" value="Unassembled WGS sequence"/>
</dbReference>